<evidence type="ECO:0000313" key="2">
    <source>
        <dbReference type="Proteomes" id="UP001523369"/>
    </source>
</evidence>
<gene>
    <name evidence="1" type="ORF">M1L60_10845</name>
</gene>
<evidence type="ECO:0000313" key="1">
    <source>
        <dbReference type="EMBL" id="MCO8271090.1"/>
    </source>
</evidence>
<sequence>MDEPSPTLLVALMRSIAILAMEAEEQTAYVRNLGTHPSLDELALEFDDGFPLAPTFVEHGWLNHFAVLALQELNHQLATMSEERKAGLWHADALTTASEWARVRALARAAILAV</sequence>
<keyword evidence="2" id="KW-1185">Reference proteome</keyword>
<organism evidence="1 2">
    <name type="scientific">Paractinoplanes aksuensis</name>
    <dbReference type="NCBI Taxonomy" id="2939490"/>
    <lineage>
        <taxon>Bacteria</taxon>
        <taxon>Bacillati</taxon>
        <taxon>Actinomycetota</taxon>
        <taxon>Actinomycetes</taxon>
        <taxon>Micromonosporales</taxon>
        <taxon>Micromonosporaceae</taxon>
        <taxon>Paractinoplanes</taxon>
    </lineage>
</organism>
<comment type="caution">
    <text evidence="1">The sequence shown here is derived from an EMBL/GenBank/DDBJ whole genome shotgun (WGS) entry which is preliminary data.</text>
</comment>
<dbReference type="Proteomes" id="UP001523369">
    <property type="component" value="Unassembled WGS sequence"/>
</dbReference>
<dbReference type="EMBL" id="JAMYJR010000010">
    <property type="protein sequence ID" value="MCO8271090.1"/>
    <property type="molecule type" value="Genomic_DNA"/>
</dbReference>
<accession>A0ABT1DM33</accession>
<proteinExistence type="predicted"/>
<reference evidence="1 2" key="1">
    <citation type="submission" date="2022-06" db="EMBL/GenBank/DDBJ databases">
        <title>New Species of the Genus Actinoplanes, ActinopZanes ferrugineus.</title>
        <authorList>
            <person name="Ding P."/>
        </authorList>
    </citation>
    <scope>NUCLEOTIDE SEQUENCE [LARGE SCALE GENOMIC DNA]</scope>
    <source>
        <strain evidence="1 2">TRM88003</strain>
    </source>
</reference>
<dbReference type="RefSeq" id="WP_253237224.1">
    <property type="nucleotide sequence ID" value="NZ_JAMYJR010000010.1"/>
</dbReference>
<protein>
    <submittedName>
        <fullName evidence="1">Uncharacterized protein</fullName>
    </submittedName>
</protein>
<name>A0ABT1DM33_9ACTN</name>